<accession>A0AA38L2P5</accession>
<feature type="non-terminal residue" evidence="2">
    <location>
        <position position="50"/>
    </location>
</feature>
<proteinExistence type="predicted"/>
<sequence length="50" mass="5642">ITKVVERKEIKAINTLEKEKLEHGVESVLDEDKEKSVEKDHGSTKGPILN</sequence>
<dbReference type="Proteomes" id="UP000824469">
    <property type="component" value="Unassembled WGS sequence"/>
</dbReference>
<evidence type="ECO:0000313" key="3">
    <source>
        <dbReference type="Proteomes" id="UP000824469"/>
    </source>
</evidence>
<dbReference type="AlphaFoldDB" id="A0AA38L2P5"/>
<reference evidence="2 3" key="1">
    <citation type="journal article" date="2021" name="Nat. Plants">
        <title>The Taxus genome provides insights into paclitaxel biosynthesis.</title>
        <authorList>
            <person name="Xiong X."/>
            <person name="Gou J."/>
            <person name="Liao Q."/>
            <person name="Li Y."/>
            <person name="Zhou Q."/>
            <person name="Bi G."/>
            <person name="Li C."/>
            <person name="Du R."/>
            <person name="Wang X."/>
            <person name="Sun T."/>
            <person name="Guo L."/>
            <person name="Liang H."/>
            <person name="Lu P."/>
            <person name="Wu Y."/>
            <person name="Zhang Z."/>
            <person name="Ro D.K."/>
            <person name="Shang Y."/>
            <person name="Huang S."/>
            <person name="Yan J."/>
        </authorList>
    </citation>
    <scope>NUCLEOTIDE SEQUENCE [LARGE SCALE GENOMIC DNA]</scope>
    <source>
        <strain evidence="2">Ta-2019</strain>
    </source>
</reference>
<protein>
    <submittedName>
        <fullName evidence="2">Uncharacterized protein</fullName>
    </submittedName>
</protein>
<organism evidence="2 3">
    <name type="scientific">Taxus chinensis</name>
    <name type="common">Chinese yew</name>
    <name type="synonym">Taxus wallichiana var. chinensis</name>
    <dbReference type="NCBI Taxonomy" id="29808"/>
    <lineage>
        <taxon>Eukaryota</taxon>
        <taxon>Viridiplantae</taxon>
        <taxon>Streptophyta</taxon>
        <taxon>Embryophyta</taxon>
        <taxon>Tracheophyta</taxon>
        <taxon>Spermatophyta</taxon>
        <taxon>Pinopsida</taxon>
        <taxon>Pinidae</taxon>
        <taxon>Conifers II</taxon>
        <taxon>Cupressales</taxon>
        <taxon>Taxaceae</taxon>
        <taxon>Taxus</taxon>
    </lineage>
</organism>
<dbReference type="EMBL" id="JAHRHJ020000007">
    <property type="protein sequence ID" value="KAH9308422.1"/>
    <property type="molecule type" value="Genomic_DNA"/>
</dbReference>
<gene>
    <name evidence="2" type="ORF">KI387_036333</name>
</gene>
<keyword evidence="3" id="KW-1185">Reference proteome</keyword>
<feature type="compositionally biased region" description="Basic and acidic residues" evidence="1">
    <location>
        <begin position="24"/>
        <end position="43"/>
    </location>
</feature>
<evidence type="ECO:0000313" key="2">
    <source>
        <dbReference type="EMBL" id="KAH9308422.1"/>
    </source>
</evidence>
<feature type="non-terminal residue" evidence="2">
    <location>
        <position position="1"/>
    </location>
</feature>
<feature type="region of interest" description="Disordered" evidence="1">
    <location>
        <begin position="24"/>
        <end position="50"/>
    </location>
</feature>
<evidence type="ECO:0000256" key="1">
    <source>
        <dbReference type="SAM" id="MobiDB-lite"/>
    </source>
</evidence>
<comment type="caution">
    <text evidence="2">The sequence shown here is derived from an EMBL/GenBank/DDBJ whole genome shotgun (WGS) entry which is preliminary data.</text>
</comment>
<name>A0AA38L2P5_TAXCH</name>